<dbReference type="Pfam" id="PF14595">
    <property type="entry name" value="Thioredoxin_9"/>
    <property type="match status" value="1"/>
</dbReference>
<dbReference type="RefSeq" id="WP_122972592.1">
    <property type="nucleotide sequence ID" value="NZ_RHLQ01000030.1"/>
</dbReference>
<protein>
    <submittedName>
        <fullName evidence="1">Thioredoxin family protein</fullName>
    </submittedName>
</protein>
<sequence>MKTEQQYFEESIPMAQYMEQMTTPILKEKSFAVYENFNVNPNDELFPLLKEEKPHILAITEDWCGDAMLNNAVIRKIAEEADLEIRCAFRDADTDLIDRYLTNGGRAIPIYLLLNEQGEVIGKWGPRAPELQQLVTEMRAQLPEKGDPTFEQKQKEMYTSMQDKFVHDPQCAQWVYEDMKKVLSKAIQK</sequence>
<dbReference type="InterPro" id="IPR036249">
    <property type="entry name" value="Thioredoxin-like_sf"/>
</dbReference>
<comment type="caution">
    <text evidence="1">The sequence shown here is derived from an EMBL/GenBank/DDBJ whole genome shotgun (WGS) entry which is preliminary data.</text>
</comment>
<dbReference type="EMBL" id="RHLQ01000030">
    <property type="protein sequence ID" value="RNC98155.1"/>
    <property type="molecule type" value="Genomic_DNA"/>
</dbReference>
<dbReference type="Gene3D" id="3.40.30.10">
    <property type="entry name" value="Glutaredoxin"/>
    <property type="match status" value="1"/>
</dbReference>
<gene>
    <name evidence="1" type="ORF">EC501_12255</name>
</gene>
<name>A0A3M8H6X5_9BACI</name>
<evidence type="ECO:0000313" key="1">
    <source>
        <dbReference type="EMBL" id="RNC98155.1"/>
    </source>
</evidence>
<evidence type="ECO:0000313" key="2">
    <source>
        <dbReference type="Proteomes" id="UP000279909"/>
    </source>
</evidence>
<reference evidence="1 2" key="1">
    <citation type="journal article" date="2014" name="Int. J. Syst. Evol. Microbiol.">
        <title>Lysinibacillus halotolerans sp. nov., isolated from saline-alkaline soil.</title>
        <authorList>
            <person name="Kong D."/>
            <person name="Wang Y."/>
            <person name="Zhao B."/>
            <person name="Li Y."/>
            <person name="Song J."/>
            <person name="Zhai Y."/>
            <person name="Zhang C."/>
            <person name="Wang H."/>
            <person name="Chen X."/>
            <person name="Zhao B."/>
            <person name="Ruan Z."/>
        </authorList>
    </citation>
    <scope>NUCLEOTIDE SEQUENCE [LARGE SCALE GENOMIC DNA]</scope>
    <source>
        <strain evidence="1 2">MCCC 1A12703</strain>
    </source>
</reference>
<proteinExistence type="predicted"/>
<dbReference type="Proteomes" id="UP000279909">
    <property type="component" value="Unassembled WGS sequence"/>
</dbReference>
<dbReference type="AlphaFoldDB" id="A0A3M8H6X5"/>
<keyword evidence="2" id="KW-1185">Reference proteome</keyword>
<organism evidence="1 2">
    <name type="scientific">Lysinibacillus halotolerans</name>
    <dbReference type="NCBI Taxonomy" id="1368476"/>
    <lineage>
        <taxon>Bacteria</taxon>
        <taxon>Bacillati</taxon>
        <taxon>Bacillota</taxon>
        <taxon>Bacilli</taxon>
        <taxon>Bacillales</taxon>
        <taxon>Bacillaceae</taxon>
        <taxon>Lysinibacillus</taxon>
    </lineage>
</organism>
<accession>A0A3M8H6X5</accession>
<dbReference type="OrthoDB" id="6120799at2"/>
<dbReference type="SUPFAM" id="SSF52833">
    <property type="entry name" value="Thioredoxin-like"/>
    <property type="match status" value="1"/>
</dbReference>